<protein>
    <submittedName>
        <fullName evidence="2">Uncharacterized protein</fullName>
    </submittedName>
</protein>
<evidence type="ECO:0000256" key="1">
    <source>
        <dbReference type="SAM" id="MobiDB-lite"/>
    </source>
</evidence>
<evidence type="ECO:0000313" key="2">
    <source>
        <dbReference type="EMBL" id="KAF3592243.1"/>
    </source>
</evidence>
<dbReference type="EMBL" id="QGKV02000299">
    <property type="protein sequence ID" value="KAF3592243.1"/>
    <property type="molecule type" value="Genomic_DNA"/>
</dbReference>
<feature type="compositionally biased region" description="Basic and acidic residues" evidence="1">
    <location>
        <begin position="67"/>
        <end position="78"/>
    </location>
</feature>
<feature type="region of interest" description="Disordered" evidence="1">
    <location>
        <begin position="48"/>
        <end position="78"/>
    </location>
</feature>
<reference evidence="2 3" key="1">
    <citation type="journal article" date="2020" name="BMC Genomics">
        <title>Intraspecific diversification of the crop wild relative Brassica cretica Lam. using demographic model selection.</title>
        <authorList>
            <person name="Kioukis A."/>
            <person name="Michalopoulou V.A."/>
            <person name="Briers L."/>
            <person name="Pirintsos S."/>
            <person name="Studholme D.J."/>
            <person name="Pavlidis P."/>
            <person name="Sarris P.F."/>
        </authorList>
    </citation>
    <scope>NUCLEOTIDE SEQUENCE [LARGE SCALE GENOMIC DNA]</scope>
    <source>
        <strain evidence="3">cv. PFS-1207/04</strain>
    </source>
</reference>
<dbReference type="Proteomes" id="UP000266723">
    <property type="component" value="Unassembled WGS sequence"/>
</dbReference>
<name>A0ABQ7E4U7_BRACR</name>
<proteinExistence type="predicted"/>
<gene>
    <name evidence="2" type="ORF">DY000_02023837</name>
</gene>
<comment type="caution">
    <text evidence="2">The sequence shown here is derived from an EMBL/GenBank/DDBJ whole genome shotgun (WGS) entry which is preliminary data.</text>
</comment>
<evidence type="ECO:0000313" key="3">
    <source>
        <dbReference type="Proteomes" id="UP000266723"/>
    </source>
</evidence>
<accession>A0ABQ7E4U7</accession>
<keyword evidence="3" id="KW-1185">Reference proteome</keyword>
<sequence>MILIQSNCDRIASPELTSSAVFELRTVNKLVNKRDEDSSVGLREGLMLRSHAELEPDGDDDSSVEVTTERSSEDSSVE</sequence>
<organism evidence="2 3">
    <name type="scientific">Brassica cretica</name>
    <name type="common">Mustard</name>
    <dbReference type="NCBI Taxonomy" id="69181"/>
    <lineage>
        <taxon>Eukaryota</taxon>
        <taxon>Viridiplantae</taxon>
        <taxon>Streptophyta</taxon>
        <taxon>Embryophyta</taxon>
        <taxon>Tracheophyta</taxon>
        <taxon>Spermatophyta</taxon>
        <taxon>Magnoliopsida</taxon>
        <taxon>eudicotyledons</taxon>
        <taxon>Gunneridae</taxon>
        <taxon>Pentapetalae</taxon>
        <taxon>rosids</taxon>
        <taxon>malvids</taxon>
        <taxon>Brassicales</taxon>
        <taxon>Brassicaceae</taxon>
        <taxon>Brassiceae</taxon>
        <taxon>Brassica</taxon>
    </lineage>
</organism>